<sequence>MREEERGLGASIFTFVVLKRHRCLALDGRRQSRHPAGVSFAFFFFVVLFRVASTTHSNADSVAGLLQQGDSSRARRSLPRHCGRLGRWIQRTQLCSPGFVTV</sequence>
<dbReference type="Gramene" id="PRQ39392">
    <property type="protein sequence ID" value="PRQ39392"/>
    <property type="gene ID" value="RchiOBHm_Chr4g0424671"/>
</dbReference>
<evidence type="ECO:0000313" key="2">
    <source>
        <dbReference type="Proteomes" id="UP000238479"/>
    </source>
</evidence>
<keyword evidence="2" id="KW-1185">Reference proteome</keyword>
<accession>A0A2P6QYY4</accession>
<reference evidence="1 2" key="1">
    <citation type="journal article" date="2018" name="Nat. Genet.">
        <title>The Rosa genome provides new insights in the design of modern roses.</title>
        <authorList>
            <person name="Bendahmane M."/>
        </authorList>
    </citation>
    <scope>NUCLEOTIDE SEQUENCE [LARGE SCALE GENOMIC DNA]</scope>
    <source>
        <strain evidence="2">cv. Old Blush</strain>
    </source>
</reference>
<evidence type="ECO:0000313" key="1">
    <source>
        <dbReference type="EMBL" id="PRQ39392.1"/>
    </source>
</evidence>
<dbReference type="AlphaFoldDB" id="A0A2P6QYY4"/>
<dbReference type="EMBL" id="PDCK01000042">
    <property type="protein sequence ID" value="PRQ39392.1"/>
    <property type="molecule type" value="Genomic_DNA"/>
</dbReference>
<comment type="caution">
    <text evidence="1">The sequence shown here is derived from an EMBL/GenBank/DDBJ whole genome shotgun (WGS) entry which is preliminary data.</text>
</comment>
<organism evidence="1 2">
    <name type="scientific">Rosa chinensis</name>
    <name type="common">China rose</name>
    <dbReference type="NCBI Taxonomy" id="74649"/>
    <lineage>
        <taxon>Eukaryota</taxon>
        <taxon>Viridiplantae</taxon>
        <taxon>Streptophyta</taxon>
        <taxon>Embryophyta</taxon>
        <taxon>Tracheophyta</taxon>
        <taxon>Spermatophyta</taxon>
        <taxon>Magnoliopsida</taxon>
        <taxon>eudicotyledons</taxon>
        <taxon>Gunneridae</taxon>
        <taxon>Pentapetalae</taxon>
        <taxon>rosids</taxon>
        <taxon>fabids</taxon>
        <taxon>Rosales</taxon>
        <taxon>Rosaceae</taxon>
        <taxon>Rosoideae</taxon>
        <taxon>Rosoideae incertae sedis</taxon>
        <taxon>Rosa</taxon>
    </lineage>
</organism>
<dbReference type="Proteomes" id="UP000238479">
    <property type="component" value="Chromosome 4"/>
</dbReference>
<protein>
    <submittedName>
        <fullName evidence="1">Uncharacterized protein</fullName>
    </submittedName>
</protein>
<gene>
    <name evidence="1" type="ORF">RchiOBHm_Chr4g0424671</name>
</gene>
<proteinExistence type="predicted"/>
<name>A0A2P6QYY4_ROSCH</name>